<reference evidence="1" key="2">
    <citation type="journal article" date="2020" name="Nat. Commun.">
        <title>Large-scale genome sequencing of mycorrhizal fungi provides insights into the early evolution of symbiotic traits.</title>
        <authorList>
            <person name="Miyauchi S."/>
            <person name="Kiss E."/>
            <person name="Kuo A."/>
            <person name="Drula E."/>
            <person name="Kohler A."/>
            <person name="Sanchez-Garcia M."/>
            <person name="Morin E."/>
            <person name="Andreopoulos B."/>
            <person name="Barry K.W."/>
            <person name="Bonito G."/>
            <person name="Buee M."/>
            <person name="Carver A."/>
            <person name="Chen C."/>
            <person name="Cichocki N."/>
            <person name="Clum A."/>
            <person name="Culley D."/>
            <person name="Crous P.W."/>
            <person name="Fauchery L."/>
            <person name="Girlanda M."/>
            <person name="Hayes R.D."/>
            <person name="Keri Z."/>
            <person name="LaButti K."/>
            <person name="Lipzen A."/>
            <person name="Lombard V."/>
            <person name="Magnuson J."/>
            <person name="Maillard F."/>
            <person name="Murat C."/>
            <person name="Nolan M."/>
            <person name="Ohm R.A."/>
            <person name="Pangilinan J."/>
            <person name="Pereira M.F."/>
            <person name="Perotto S."/>
            <person name="Peter M."/>
            <person name="Pfister S."/>
            <person name="Riley R."/>
            <person name="Sitrit Y."/>
            <person name="Stielow J.B."/>
            <person name="Szollosi G."/>
            <person name="Zifcakova L."/>
            <person name="Stursova M."/>
            <person name="Spatafora J.W."/>
            <person name="Tedersoo L."/>
            <person name="Vaario L.M."/>
            <person name="Yamada A."/>
            <person name="Yan M."/>
            <person name="Wang P."/>
            <person name="Xu J."/>
            <person name="Bruns T."/>
            <person name="Baldrian P."/>
            <person name="Vilgalys R."/>
            <person name="Dunand C."/>
            <person name="Henrissat B."/>
            <person name="Grigoriev I.V."/>
            <person name="Hibbett D."/>
            <person name="Nagy L.G."/>
            <person name="Martin F.M."/>
        </authorList>
    </citation>
    <scope>NUCLEOTIDE SEQUENCE</scope>
    <source>
        <strain evidence="1">P2</strain>
    </source>
</reference>
<protein>
    <submittedName>
        <fullName evidence="1">Uncharacterized protein</fullName>
    </submittedName>
</protein>
<gene>
    <name evidence="1" type="ORF">BDM02DRAFT_3180411</name>
</gene>
<comment type="caution">
    <text evidence="1">The sequence shown here is derived from an EMBL/GenBank/DDBJ whole genome shotgun (WGS) entry which is preliminary data.</text>
</comment>
<name>A0ACB6ZES9_THEGA</name>
<dbReference type="Proteomes" id="UP000886501">
    <property type="component" value="Unassembled WGS sequence"/>
</dbReference>
<accession>A0ACB6ZES9</accession>
<evidence type="ECO:0000313" key="1">
    <source>
        <dbReference type="EMBL" id="KAF9647843.1"/>
    </source>
</evidence>
<reference evidence="1" key="1">
    <citation type="submission" date="2019-10" db="EMBL/GenBank/DDBJ databases">
        <authorList>
            <consortium name="DOE Joint Genome Institute"/>
            <person name="Kuo A."/>
            <person name="Miyauchi S."/>
            <person name="Kiss E."/>
            <person name="Drula E."/>
            <person name="Kohler A."/>
            <person name="Sanchez-Garcia M."/>
            <person name="Andreopoulos B."/>
            <person name="Barry K.W."/>
            <person name="Bonito G."/>
            <person name="Buee M."/>
            <person name="Carver A."/>
            <person name="Chen C."/>
            <person name="Cichocki N."/>
            <person name="Clum A."/>
            <person name="Culley D."/>
            <person name="Crous P.W."/>
            <person name="Fauchery L."/>
            <person name="Girlanda M."/>
            <person name="Hayes R."/>
            <person name="Keri Z."/>
            <person name="Labutti K."/>
            <person name="Lipzen A."/>
            <person name="Lombard V."/>
            <person name="Magnuson J."/>
            <person name="Maillard F."/>
            <person name="Morin E."/>
            <person name="Murat C."/>
            <person name="Nolan M."/>
            <person name="Ohm R."/>
            <person name="Pangilinan J."/>
            <person name="Pereira M."/>
            <person name="Perotto S."/>
            <person name="Peter M."/>
            <person name="Riley R."/>
            <person name="Sitrit Y."/>
            <person name="Stielow B."/>
            <person name="Szollosi G."/>
            <person name="Zifcakova L."/>
            <person name="Stursova M."/>
            <person name="Spatafora J.W."/>
            <person name="Tedersoo L."/>
            <person name="Vaario L.-M."/>
            <person name="Yamada A."/>
            <person name="Yan M."/>
            <person name="Wang P."/>
            <person name="Xu J."/>
            <person name="Bruns T."/>
            <person name="Baldrian P."/>
            <person name="Vilgalys R."/>
            <person name="Henrissat B."/>
            <person name="Grigoriev I.V."/>
            <person name="Hibbett D."/>
            <person name="Nagy L.G."/>
            <person name="Martin F.M."/>
        </authorList>
    </citation>
    <scope>NUCLEOTIDE SEQUENCE</scope>
    <source>
        <strain evidence="1">P2</strain>
    </source>
</reference>
<evidence type="ECO:0000313" key="2">
    <source>
        <dbReference type="Proteomes" id="UP000886501"/>
    </source>
</evidence>
<proteinExistence type="predicted"/>
<keyword evidence="2" id="KW-1185">Reference proteome</keyword>
<dbReference type="EMBL" id="MU118025">
    <property type="protein sequence ID" value="KAF9647843.1"/>
    <property type="molecule type" value="Genomic_DNA"/>
</dbReference>
<sequence>MPESTTPPDQPQPTPAPILSEFGPESRQDLLSRAQAFLTSSQIRDQDDAAKRKFLTEKGLTPSEVDYLLQGIPYRIPNVPPRSYPQPPPSNLPTLFVGVFRILTWLAGGSAALVLIYFRYLLPRLTATLQARKSLQGHQLGLLERLHTSVRSLRATQEEAFAVLPTAKPPGLREDAAFSGCLTLEDLDAKIESERIDIGTVPRFTVLRCALASGKLEKQPTTSELFKSIENHFPGLSLASNVELQDRLWEMLNNHPLYFRPSSADTPTWTYVPSDPAPPTPYLVSLNSLSKSLPPNTESFSVKETDASGTKQSWKPKYQHMLQTLTDLTGYLTTQTYILPTSGFSGYGVTGYTTSSILATPQQEELRKEIRAVKGLALSRRTFAIPKVSSVTSMRQ</sequence>
<organism evidence="1 2">
    <name type="scientific">Thelephora ganbajun</name>
    <name type="common">Ganba fungus</name>
    <dbReference type="NCBI Taxonomy" id="370292"/>
    <lineage>
        <taxon>Eukaryota</taxon>
        <taxon>Fungi</taxon>
        <taxon>Dikarya</taxon>
        <taxon>Basidiomycota</taxon>
        <taxon>Agaricomycotina</taxon>
        <taxon>Agaricomycetes</taxon>
        <taxon>Thelephorales</taxon>
        <taxon>Thelephoraceae</taxon>
        <taxon>Thelephora</taxon>
    </lineage>
</organism>